<evidence type="ECO:0000313" key="1">
    <source>
        <dbReference type="EMBL" id="BDT39566.1"/>
    </source>
</evidence>
<dbReference type="Proteomes" id="UP001291653">
    <property type="component" value="Plasmid pYSPA8-1"/>
</dbReference>
<geneLocation type="plasmid" evidence="1 2">
    <name>pYSPA8-1</name>
</geneLocation>
<gene>
    <name evidence="1" type="ORF">SYYSPA8_37240</name>
</gene>
<accession>A0AA86M7B1</accession>
<dbReference type="EMBL" id="LC735414">
    <property type="protein sequence ID" value="BDT39566.1"/>
    <property type="molecule type" value="Genomic_DNA"/>
</dbReference>
<name>A0AA86M7B1_9ACTN</name>
<keyword evidence="1" id="KW-0614">Plasmid</keyword>
<reference evidence="1 2" key="1">
    <citation type="submission" date="2022-10" db="EMBL/GenBank/DDBJ databases">
        <title>Draft genome sequence of Streptomyces sp. YSPA8.</title>
        <authorList>
            <person name="Moriuchi R."/>
            <person name="Dohra H."/>
            <person name="Yamamura H."/>
            <person name="Kodani S."/>
        </authorList>
    </citation>
    <scope>NUCLEOTIDE SEQUENCE [LARGE SCALE GENOMIC DNA]</scope>
    <source>
        <strain evidence="1 2">YSPA8</strain>
        <plasmid evidence="1 2">pYSPA8-1</plasmid>
    </source>
</reference>
<dbReference type="RefSeq" id="WP_323451925.1">
    <property type="nucleotide sequence ID" value="NZ_LC735414.1"/>
</dbReference>
<evidence type="ECO:0000313" key="2">
    <source>
        <dbReference type="Proteomes" id="UP001291653"/>
    </source>
</evidence>
<sequence length="97" mass="11406">MSEQITLRRVQRPWLSGWSAWRCFWWNQAPGRYVTVGPDGKPFRLVRTRRAGWTLNGEPVEGVHRAREAIGEATRRVRAGYVPDRRRRTSTQNERSN</sequence>
<keyword evidence="2" id="KW-1185">Reference proteome</keyword>
<protein>
    <submittedName>
        <fullName evidence="1">Uncharacterized protein</fullName>
    </submittedName>
</protein>
<organism evidence="1 2">
    <name type="scientific">Streptomyces yaizuensis</name>
    <dbReference type="NCBI Taxonomy" id="2989713"/>
    <lineage>
        <taxon>Bacteria</taxon>
        <taxon>Bacillati</taxon>
        <taxon>Actinomycetota</taxon>
        <taxon>Actinomycetes</taxon>
        <taxon>Kitasatosporales</taxon>
        <taxon>Streptomycetaceae</taxon>
        <taxon>Streptomyces</taxon>
    </lineage>
</organism>
<dbReference type="AlphaFoldDB" id="A0AA86M7B1"/>
<proteinExistence type="predicted"/>